<proteinExistence type="predicted"/>
<dbReference type="EMBL" id="JACBZM010000001">
    <property type="protein sequence ID" value="NYI45960.1"/>
    <property type="molecule type" value="Genomic_DNA"/>
</dbReference>
<accession>A0A7Z0CPI3</accession>
<feature type="compositionally biased region" description="Acidic residues" evidence="1">
    <location>
        <begin position="50"/>
        <end position="65"/>
    </location>
</feature>
<dbReference type="Proteomes" id="UP000562045">
    <property type="component" value="Unassembled WGS sequence"/>
</dbReference>
<evidence type="ECO:0000313" key="3">
    <source>
        <dbReference type="Proteomes" id="UP000562045"/>
    </source>
</evidence>
<evidence type="ECO:0000256" key="1">
    <source>
        <dbReference type="SAM" id="MobiDB-lite"/>
    </source>
</evidence>
<protein>
    <submittedName>
        <fullName evidence="2">Uncharacterized protein</fullName>
    </submittedName>
</protein>
<dbReference type="AlphaFoldDB" id="A0A7Z0CPI3"/>
<gene>
    <name evidence="2" type="ORF">BJ993_003040</name>
</gene>
<sequence>MNGQLPPPPKPTAEPQAPPPGGPNAIEGVGGDGAYSTEPRDPDPLRNPATDEELPPETLSEEDTDTAATRGDPEVSPEDESPA</sequence>
<reference evidence="2 3" key="1">
    <citation type="submission" date="2020-07" db="EMBL/GenBank/DDBJ databases">
        <title>Sequencing the genomes of 1000 actinobacteria strains.</title>
        <authorList>
            <person name="Klenk H.-P."/>
        </authorList>
    </citation>
    <scope>NUCLEOTIDE SEQUENCE [LARGE SCALE GENOMIC DNA]</scope>
    <source>
        <strain evidence="2 3">DSM 15131</strain>
    </source>
</reference>
<organism evidence="2 3">
    <name type="scientific">Nocardioides aromaticivorans</name>
    <dbReference type="NCBI Taxonomy" id="200618"/>
    <lineage>
        <taxon>Bacteria</taxon>
        <taxon>Bacillati</taxon>
        <taxon>Actinomycetota</taxon>
        <taxon>Actinomycetes</taxon>
        <taxon>Propionibacteriales</taxon>
        <taxon>Nocardioidaceae</taxon>
        <taxon>Nocardioides</taxon>
    </lineage>
</organism>
<dbReference type="RefSeq" id="WP_036547528.1">
    <property type="nucleotide sequence ID" value="NZ_JACBZM010000001.1"/>
</dbReference>
<evidence type="ECO:0000313" key="2">
    <source>
        <dbReference type="EMBL" id="NYI45960.1"/>
    </source>
</evidence>
<comment type="caution">
    <text evidence="2">The sequence shown here is derived from an EMBL/GenBank/DDBJ whole genome shotgun (WGS) entry which is preliminary data.</text>
</comment>
<name>A0A7Z0CPI3_9ACTN</name>
<feature type="region of interest" description="Disordered" evidence="1">
    <location>
        <begin position="1"/>
        <end position="83"/>
    </location>
</feature>
<feature type="compositionally biased region" description="Pro residues" evidence="1">
    <location>
        <begin position="1"/>
        <end position="22"/>
    </location>
</feature>